<dbReference type="InterPro" id="IPR036834">
    <property type="entry name" value="Bcl-2-like_sf"/>
</dbReference>
<evidence type="ECO:0000256" key="1">
    <source>
        <dbReference type="SAM" id="Coils"/>
    </source>
</evidence>
<dbReference type="AlphaFoldDB" id="A0A2U3WEF0"/>
<dbReference type="PANTHER" id="PTHR15758:SF2">
    <property type="entry name" value="BCL-2-LIKE PROTEIN 13"/>
    <property type="match status" value="1"/>
</dbReference>
<name>A0A2U3WEF0_ODORO</name>
<dbReference type="PANTHER" id="PTHR15758">
    <property type="entry name" value="BCL-2-LIKE PROTEIN 13"/>
    <property type="match status" value="1"/>
</dbReference>
<reference evidence="3" key="1">
    <citation type="submission" date="2025-08" db="UniProtKB">
        <authorList>
            <consortium name="RefSeq"/>
        </authorList>
    </citation>
    <scope>IDENTIFICATION</scope>
</reference>
<evidence type="ECO:0000313" key="3">
    <source>
        <dbReference type="RefSeq" id="XP_004406956.1"/>
    </source>
</evidence>
<dbReference type="GO" id="GO:0042981">
    <property type="term" value="P:regulation of apoptotic process"/>
    <property type="evidence" value="ECO:0007669"/>
    <property type="project" value="InterPro"/>
</dbReference>
<dbReference type="Proteomes" id="UP000245340">
    <property type="component" value="Unplaced"/>
</dbReference>
<dbReference type="SUPFAM" id="SSF56854">
    <property type="entry name" value="Bcl-2 inhibitors of programmed cell death"/>
    <property type="match status" value="1"/>
</dbReference>
<protein>
    <submittedName>
        <fullName evidence="3">Bcl-2-like protein 13 isoform X4</fullName>
    </submittedName>
</protein>
<accession>A0A2U3WEF0</accession>
<dbReference type="InterPro" id="IPR042398">
    <property type="entry name" value="BCL2L13"/>
</dbReference>
<organism evidence="2 3">
    <name type="scientific">Odobenus rosmarus divergens</name>
    <name type="common">Pacific walrus</name>
    <dbReference type="NCBI Taxonomy" id="9708"/>
    <lineage>
        <taxon>Eukaryota</taxon>
        <taxon>Metazoa</taxon>
        <taxon>Chordata</taxon>
        <taxon>Craniata</taxon>
        <taxon>Vertebrata</taxon>
        <taxon>Euteleostomi</taxon>
        <taxon>Mammalia</taxon>
        <taxon>Eutheria</taxon>
        <taxon>Laurasiatheria</taxon>
        <taxon>Carnivora</taxon>
        <taxon>Caniformia</taxon>
        <taxon>Pinnipedia</taxon>
        <taxon>Odobenidae</taxon>
        <taxon>Odobenus</taxon>
    </lineage>
</organism>
<dbReference type="GeneID" id="101370434"/>
<evidence type="ECO:0000313" key="2">
    <source>
        <dbReference type="Proteomes" id="UP000245340"/>
    </source>
</evidence>
<keyword evidence="1" id="KW-0175">Coiled coil</keyword>
<dbReference type="GO" id="GO:0006915">
    <property type="term" value="P:apoptotic process"/>
    <property type="evidence" value="ECO:0007669"/>
    <property type="project" value="InterPro"/>
</dbReference>
<dbReference type="GO" id="GO:0005739">
    <property type="term" value="C:mitochondrion"/>
    <property type="evidence" value="ECO:0007669"/>
    <property type="project" value="TreeGrafter"/>
</dbReference>
<dbReference type="GO" id="GO:0016020">
    <property type="term" value="C:membrane"/>
    <property type="evidence" value="ECO:0007669"/>
    <property type="project" value="TreeGrafter"/>
</dbReference>
<feature type="coiled-coil region" evidence="1">
    <location>
        <begin position="53"/>
        <end position="80"/>
    </location>
</feature>
<gene>
    <name evidence="3" type="primary">BCL2L13</name>
</gene>
<keyword evidence="2" id="KW-1185">Reference proteome</keyword>
<dbReference type="RefSeq" id="XP_004406956.1">
    <property type="nucleotide sequence ID" value="XM_004406899.2"/>
</dbReference>
<proteinExistence type="predicted"/>
<dbReference type="CTD" id="23786"/>
<sequence>MASSTTVPLGFHYETKYVVLSYLGLLSQEKLQEQHLSSPQGIKLDFASQPLDQEVLLKVKSEIEEELESLDKEISEAFTSTGFDRHTSPVFSPANPESSVEDCLAHLGDKVSQELKEPLQKALQMLLSQALFLTLNQRRRNTLESLQKIAMTFISCPVTTLDKSVLQSLLL</sequence>